<keyword evidence="2" id="KW-1185">Reference proteome</keyword>
<dbReference type="RefSeq" id="WP_093112826.1">
    <property type="nucleotide sequence ID" value="NZ_FNGG01000002.1"/>
</dbReference>
<dbReference type="Pfam" id="PF10025">
    <property type="entry name" value="DUF2267"/>
    <property type="match status" value="1"/>
</dbReference>
<name>A0A1H5M280_9FLAO</name>
<gene>
    <name evidence="1" type="ORF">SAMN04488034_102525</name>
</gene>
<dbReference type="AlphaFoldDB" id="A0A1H5M280"/>
<dbReference type="STRING" id="390640.SAMN04488034_102525"/>
<accession>A0A1H5M280</accession>
<dbReference type="InterPro" id="IPR038282">
    <property type="entry name" value="DUF2267_sf"/>
</dbReference>
<evidence type="ECO:0000313" key="1">
    <source>
        <dbReference type="EMBL" id="SEE83425.1"/>
    </source>
</evidence>
<sequence>MATNLNFEKFAKDAHEYINFLAKELGHPDEKERVLIIWRAVMHCIRDRIHLGESMQLIAPLPMILKGIYVEDWKYSEHPPKKFHTIDEMKEEVKAIQRQYGEEDFPWNKSTEEIIAITIHSLKRFMHDEQLQQLKEQMPKELQELVS</sequence>
<dbReference type="InterPro" id="IPR018727">
    <property type="entry name" value="DUF2267"/>
</dbReference>
<reference evidence="1 2" key="1">
    <citation type="submission" date="2016-10" db="EMBL/GenBank/DDBJ databases">
        <authorList>
            <person name="de Groot N.N."/>
        </authorList>
    </citation>
    <scope>NUCLEOTIDE SEQUENCE [LARGE SCALE GENOMIC DNA]</scope>
    <source>
        <strain evidence="1 2">DSM 23553</strain>
    </source>
</reference>
<dbReference type="Gene3D" id="1.10.490.110">
    <property type="entry name" value="Uncharacterized conserved protein DUF2267"/>
    <property type="match status" value="1"/>
</dbReference>
<dbReference type="EMBL" id="FNUG01000002">
    <property type="protein sequence ID" value="SEE83425.1"/>
    <property type="molecule type" value="Genomic_DNA"/>
</dbReference>
<dbReference type="Proteomes" id="UP000199448">
    <property type="component" value="Unassembled WGS sequence"/>
</dbReference>
<protein>
    <submittedName>
        <fullName evidence="1">Uncharacterized conserved protein, DUF2267 family</fullName>
    </submittedName>
</protein>
<dbReference type="OrthoDB" id="1437314at2"/>
<organism evidence="1 2">
    <name type="scientific">Salinimicrobium catena</name>
    <dbReference type="NCBI Taxonomy" id="390640"/>
    <lineage>
        <taxon>Bacteria</taxon>
        <taxon>Pseudomonadati</taxon>
        <taxon>Bacteroidota</taxon>
        <taxon>Flavobacteriia</taxon>
        <taxon>Flavobacteriales</taxon>
        <taxon>Flavobacteriaceae</taxon>
        <taxon>Salinimicrobium</taxon>
    </lineage>
</organism>
<evidence type="ECO:0000313" key="2">
    <source>
        <dbReference type="Proteomes" id="UP000199448"/>
    </source>
</evidence>
<proteinExistence type="predicted"/>